<evidence type="ECO:0000313" key="2">
    <source>
        <dbReference type="EMBL" id="OCB84162.1"/>
    </source>
</evidence>
<accession>A0A9Q5HQJ8</accession>
<proteinExistence type="predicted"/>
<dbReference type="Gene3D" id="3.40.50.720">
    <property type="entry name" value="NAD(P)-binding Rossmann-like Domain"/>
    <property type="match status" value="1"/>
</dbReference>
<evidence type="ECO:0000259" key="1">
    <source>
        <dbReference type="Pfam" id="PF01370"/>
    </source>
</evidence>
<dbReference type="PANTHER" id="PTHR43245">
    <property type="entry name" value="BIFUNCTIONAL POLYMYXIN RESISTANCE PROTEIN ARNA"/>
    <property type="match status" value="1"/>
</dbReference>
<dbReference type="InterPro" id="IPR001509">
    <property type="entry name" value="Epimerase_deHydtase"/>
</dbReference>
<evidence type="ECO:0000313" key="3">
    <source>
        <dbReference type="Proteomes" id="UP000757232"/>
    </source>
</evidence>
<organism evidence="2 3">
    <name type="scientific">Sanghuangporus baumii</name>
    <name type="common">Phellinus baumii</name>
    <dbReference type="NCBI Taxonomy" id="108892"/>
    <lineage>
        <taxon>Eukaryota</taxon>
        <taxon>Fungi</taxon>
        <taxon>Dikarya</taxon>
        <taxon>Basidiomycota</taxon>
        <taxon>Agaricomycotina</taxon>
        <taxon>Agaricomycetes</taxon>
        <taxon>Hymenochaetales</taxon>
        <taxon>Hymenochaetaceae</taxon>
        <taxon>Sanghuangporus</taxon>
    </lineage>
</organism>
<comment type="caution">
    <text evidence="2">The sequence shown here is derived from an EMBL/GenBank/DDBJ whole genome shotgun (WGS) entry which is preliminary data.</text>
</comment>
<keyword evidence="3" id="KW-1185">Reference proteome</keyword>
<dbReference type="AlphaFoldDB" id="A0A9Q5HQJ8"/>
<dbReference type="PANTHER" id="PTHR43245:SF11">
    <property type="entry name" value="LD23561P"/>
    <property type="match status" value="1"/>
</dbReference>
<dbReference type="OrthoDB" id="16464at2759"/>
<name>A0A9Q5HQJ8_SANBA</name>
<dbReference type="InterPro" id="IPR036291">
    <property type="entry name" value="NAD(P)-bd_dom_sf"/>
</dbReference>
<dbReference type="InterPro" id="IPR050177">
    <property type="entry name" value="Lipid_A_modif_metabolic_enz"/>
</dbReference>
<reference evidence="2" key="1">
    <citation type="submission" date="2016-06" db="EMBL/GenBank/DDBJ databases">
        <title>Draft Genome sequence of the fungus Inonotus baumii.</title>
        <authorList>
            <person name="Zhu H."/>
            <person name="Lin W."/>
        </authorList>
    </citation>
    <scope>NUCLEOTIDE SEQUENCE</scope>
    <source>
        <strain evidence="2">821</strain>
    </source>
</reference>
<dbReference type="Pfam" id="PF01370">
    <property type="entry name" value="Epimerase"/>
    <property type="match status" value="1"/>
</dbReference>
<protein>
    <recommendedName>
        <fullName evidence="1">NAD-dependent epimerase/dehydratase domain-containing protein</fullName>
    </recommendedName>
</protein>
<dbReference type="SUPFAM" id="SSF51735">
    <property type="entry name" value="NAD(P)-binding Rossmann-fold domains"/>
    <property type="match status" value="1"/>
</dbReference>
<sequence length="440" mass="49025">MSAEKPSAIIFGGLNTWSRRFACHLVPKDGEPLVSHLRIVDKFSVSPPTTYGYLGSDFKEMLPNELVEYKQANLTIPATVSKMFDPSEGRAPYSWVFDLSGEFRHDRSDVIQIGQTLNVARLLGEEAARRNVKAYVRVTQSFYETPEKGTHDEKESIKPSGIRGVWWHETLRVLANIEKYAASFEHVARGTLNLVILRPGLVYGPYVEYGIIPTTMAVGSVYGYLKKPMKALWSPGKNPMNTVHVDDVAAAAIALAKWIEKEGRKQADIVAGEEIPPNDKSKVKVAETESQTLPDSSKKLVAPVFNLVDESNSTLASIGTEICATFDTTFGFHDFFTTTMARITKLAEHVIEDINEEHVGGWTEMLQASDPPINGMTPVTAYMDESTLQKISLAFNSDKIKNVVGYQLKHPQFSKEELKAIVDRWKEEGSWPRVEPKAST</sequence>
<gene>
    <name evidence="2" type="ORF">A7U60_g8838</name>
</gene>
<dbReference type="Proteomes" id="UP000757232">
    <property type="component" value="Unassembled WGS sequence"/>
</dbReference>
<dbReference type="EMBL" id="LNZH02000216">
    <property type="protein sequence ID" value="OCB84162.1"/>
    <property type="molecule type" value="Genomic_DNA"/>
</dbReference>
<feature type="domain" description="NAD-dependent epimerase/dehydratase" evidence="1">
    <location>
        <begin position="117"/>
        <end position="262"/>
    </location>
</feature>